<evidence type="ECO:0000313" key="12">
    <source>
        <dbReference type="Proteomes" id="UP000663864"/>
    </source>
</evidence>
<evidence type="ECO:0000256" key="3">
    <source>
        <dbReference type="ARBA" id="ARBA00022692"/>
    </source>
</evidence>
<dbReference type="EMBL" id="CAJNOT010000542">
    <property type="protein sequence ID" value="CAF1016082.1"/>
    <property type="molecule type" value="Genomic_DNA"/>
</dbReference>
<keyword evidence="3 7" id="KW-0812">Transmembrane</keyword>
<dbReference type="Proteomes" id="UP000663870">
    <property type="component" value="Unassembled WGS sequence"/>
</dbReference>
<dbReference type="EMBL" id="CAJNOO010000383">
    <property type="protein sequence ID" value="CAF0926725.1"/>
    <property type="molecule type" value="Genomic_DNA"/>
</dbReference>
<dbReference type="PANTHER" id="PTHR13999">
    <property type="entry name" value="INTERFERON INDUCIBLE TRANSMEMBRANE PROTEIN"/>
    <property type="match status" value="1"/>
</dbReference>
<evidence type="ECO:0000313" key="11">
    <source>
        <dbReference type="EMBL" id="CAF1065749.1"/>
    </source>
</evidence>
<keyword evidence="4 7" id="KW-1133">Transmembrane helix</keyword>
<gene>
    <name evidence="10" type="ORF">JXQ802_LOCUS16367</name>
    <name evidence="8" type="ORF">RFH988_LOCUS10306</name>
    <name evidence="11" type="ORF">SEV965_LOCUS14087</name>
    <name evidence="9" type="ORF">ZHD862_LOCUS13287</name>
</gene>
<feature type="transmembrane region" description="Helical" evidence="7">
    <location>
        <begin position="43"/>
        <end position="66"/>
    </location>
</feature>
<dbReference type="Pfam" id="PF04505">
    <property type="entry name" value="CD225"/>
    <property type="match status" value="1"/>
</dbReference>
<dbReference type="OrthoDB" id="10054314at2759"/>
<dbReference type="GO" id="GO:0005886">
    <property type="term" value="C:plasma membrane"/>
    <property type="evidence" value="ECO:0007669"/>
    <property type="project" value="TreeGrafter"/>
</dbReference>
<evidence type="ECO:0000313" key="8">
    <source>
        <dbReference type="EMBL" id="CAF0926725.1"/>
    </source>
</evidence>
<dbReference type="Proteomes" id="UP000663864">
    <property type="component" value="Unassembled WGS sequence"/>
</dbReference>
<evidence type="ECO:0000256" key="1">
    <source>
        <dbReference type="ARBA" id="ARBA00004370"/>
    </source>
</evidence>
<evidence type="ECO:0000256" key="2">
    <source>
        <dbReference type="ARBA" id="ARBA00006843"/>
    </source>
</evidence>
<evidence type="ECO:0000256" key="6">
    <source>
        <dbReference type="SAM" id="MobiDB-lite"/>
    </source>
</evidence>
<evidence type="ECO:0000256" key="5">
    <source>
        <dbReference type="ARBA" id="ARBA00023136"/>
    </source>
</evidence>
<dbReference type="InterPro" id="IPR051517">
    <property type="entry name" value="IFITM_antiviral_protein"/>
</dbReference>
<dbReference type="Proteomes" id="UP000663882">
    <property type="component" value="Unassembled WGS sequence"/>
</dbReference>
<protein>
    <recommendedName>
        <fullName evidence="14">Interferon-induced transmembrane protein</fullName>
    </recommendedName>
</protein>
<sequence>MNKIVMNTSSEKKDSNKTKPSSAILIDEPIRMQPAHVRIPHHFLFSLISTICLCPATGLIALAYSIKSSAKADVNFHDKARRYSRYALIWNIISVIFVIALTIFTVFVYYGTDKMKTVYFDPTYYQQRYSDVHKSIKSMMKT</sequence>
<evidence type="ECO:0000313" key="9">
    <source>
        <dbReference type="EMBL" id="CAF1016082.1"/>
    </source>
</evidence>
<name>A0A814HXR7_9BILA</name>
<accession>A0A814HXR7</accession>
<dbReference type="InterPro" id="IPR007593">
    <property type="entry name" value="CD225/Dispanin_fam"/>
</dbReference>
<evidence type="ECO:0000256" key="7">
    <source>
        <dbReference type="SAM" id="Phobius"/>
    </source>
</evidence>
<dbReference type="Proteomes" id="UP000663889">
    <property type="component" value="Unassembled WGS sequence"/>
</dbReference>
<feature type="transmembrane region" description="Helical" evidence="7">
    <location>
        <begin position="87"/>
        <end position="110"/>
    </location>
</feature>
<evidence type="ECO:0000313" key="13">
    <source>
        <dbReference type="Proteomes" id="UP000663870"/>
    </source>
</evidence>
<evidence type="ECO:0000256" key="4">
    <source>
        <dbReference type="ARBA" id="ARBA00022989"/>
    </source>
</evidence>
<dbReference type="EMBL" id="CAJNOL010000395">
    <property type="protein sequence ID" value="CAF1045378.1"/>
    <property type="molecule type" value="Genomic_DNA"/>
</dbReference>
<organism evidence="9 12">
    <name type="scientific">Rotaria sordida</name>
    <dbReference type="NCBI Taxonomy" id="392033"/>
    <lineage>
        <taxon>Eukaryota</taxon>
        <taxon>Metazoa</taxon>
        <taxon>Spiralia</taxon>
        <taxon>Gnathifera</taxon>
        <taxon>Rotifera</taxon>
        <taxon>Eurotatoria</taxon>
        <taxon>Bdelloidea</taxon>
        <taxon>Philodinida</taxon>
        <taxon>Philodinidae</taxon>
        <taxon>Rotaria</taxon>
    </lineage>
</organism>
<proteinExistence type="inferred from homology"/>
<dbReference type="EMBL" id="CAJNOU010000688">
    <property type="protein sequence ID" value="CAF1065749.1"/>
    <property type="molecule type" value="Genomic_DNA"/>
</dbReference>
<keyword evidence="13" id="KW-1185">Reference proteome</keyword>
<feature type="region of interest" description="Disordered" evidence="6">
    <location>
        <begin position="1"/>
        <end position="20"/>
    </location>
</feature>
<evidence type="ECO:0008006" key="14">
    <source>
        <dbReference type="Google" id="ProtNLM"/>
    </source>
</evidence>
<comment type="subcellular location">
    <subcellularLocation>
        <location evidence="1">Membrane</location>
    </subcellularLocation>
</comment>
<comment type="caution">
    <text evidence="9">The sequence shown here is derived from an EMBL/GenBank/DDBJ whole genome shotgun (WGS) entry which is preliminary data.</text>
</comment>
<comment type="similarity">
    <text evidence="2">Belongs to the CD225/Dispanin family.</text>
</comment>
<evidence type="ECO:0000313" key="10">
    <source>
        <dbReference type="EMBL" id="CAF1045378.1"/>
    </source>
</evidence>
<dbReference type="AlphaFoldDB" id="A0A814HXR7"/>
<keyword evidence="5 7" id="KW-0472">Membrane</keyword>
<reference evidence="9" key="1">
    <citation type="submission" date="2021-02" db="EMBL/GenBank/DDBJ databases">
        <authorList>
            <person name="Nowell W R."/>
        </authorList>
    </citation>
    <scope>NUCLEOTIDE SEQUENCE</scope>
</reference>